<gene>
    <name evidence="1" type="ORF">C665_12904</name>
</gene>
<reference evidence="1 2" key="1">
    <citation type="submission" date="2012-09" db="EMBL/GenBank/DDBJ databases">
        <title>Draft Genome Sequences of 6 Strains from Genus Thauera.</title>
        <authorList>
            <person name="Liu B."/>
            <person name="Shapleigh J.P."/>
            <person name="Frostegard A.H."/>
        </authorList>
    </citation>
    <scope>NUCLEOTIDE SEQUENCE [LARGE SCALE GENOMIC DNA]</scope>
    <source>
        <strain evidence="1 2">S2</strain>
    </source>
</reference>
<organism evidence="1 2">
    <name type="scientific">Thauera aminoaromatica S2</name>
    <dbReference type="NCBI Taxonomy" id="1234381"/>
    <lineage>
        <taxon>Bacteria</taxon>
        <taxon>Pseudomonadati</taxon>
        <taxon>Pseudomonadota</taxon>
        <taxon>Betaproteobacteria</taxon>
        <taxon>Rhodocyclales</taxon>
        <taxon>Zoogloeaceae</taxon>
        <taxon>Thauera</taxon>
    </lineage>
</organism>
<dbReference type="AlphaFoldDB" id="N6YX71"/>
<evidence type="ECO:0000313" key="1">
    <source>
        <dbReference type="EMBL" id="ENO84534.1"/>
    </source>
</evidence>
<dbReference type="Proteomes" id="UP000013042">
    <property type="component" value="Unassembled WGS sequence"/>
</dbReference>
<feature type="non-terminal residue" evidence="1">
    <location>
        <position position="34"/>
    </location>
</feature>
<name>N6YX71_THASP</name>
<accession>N6YX71</accession>
<protein>
    <submittedName>
        <fullName evidence="1">Uncharacterized protein</fullName>
    </submittedName>
</protein>
<evidence type="ECO:0000313" key="2">
    <source>
        <dbReference type="Proteomes" id="UP000013042"/>
    </source>
</evidence>
<proteinExistence type="predicted"/>
<sequence length="34" mass="3741">MNDALAIPAAFAERRLFEPIAPWLARFTTPGLPS</sequence>
<dbReference type="EMBL" id="AMXD01000081">
    <property type="protein sequence ID" value="ENO84534.1"/>
    <property type="molecule type" value="Genomic_DNA"/>
</dbReference>
<comment type="caution">
    <text evidence="1">The sequence shown here is derived from an EMBL/GenBank/DDBJ whole genome shotgun (WGS) entry which is preliminary data.</text>
</comment>